<dbReference type="Proteomes" id="UP000521943">
    <property type="component" value="Unassembled WGS sequence"/>
</dbReference>
<protein>
    <submittedName>
        <fullName evidence="2">Uncharacterized protein</fullName>
    </submittedName>
</protein>
<keyword evidence="1" id="KW-0472">Membrane</keyword>
<evidence type="ECO:0000313" key="3">
    <source>
        <dbReference type="Proteomes" id="UP000521943"/>
    </source>
</evidence>
<gene>
    <name evidence="2" type="ORF">DFP72DRAFT_881848</name>
</gene>
<dbReference type="EMBL" id="JACGCI010000011">
    <property type="protein sequence ID" value="KAF6760936.1"/>
    <property type="molecule type" value="Genomic_DNA"/>
</dbReference>
<organism evidence="2 3">
    <name type="scientific">Ephemerocybe angulata</name>
    <dbReference type="NCBI Taxonomy" id="980116"/>
    <lineage>
        <taxon>Eukaryota</taxon>
        <taxon>Fungi</taxon>
        <taxon>Dikarya</taxon>
        <taxon>Basidiomycota</taxon>
        <taxon>Agaricomycotina</taxon>
        <taxon>Agaricomycetes</taxon>
        <taxon>Agaricomycetidae</taxon>
        <taxon>Agaricales</taxon>
        <taxon>Agaricineae</taxon>
        <taxon>Psathyrellaceae</taxon>
        <taxon>Ephemerocybe</taxon>
    </lineage>
</organism>
<dbReference type="AlphaFoldDB" id="A0A8H6IBR8"/>
<comment type="caution">
    <text evidence="2">The sequence shown here is derived from an EMBL/GenBank/DDBJ whole genome shotgun (WGS) entry which is preliminary data.</text>
</comment>
<keyword evidence="3" id="KW-1185">Reference proteome</keyword>
<accession>A0A8H6IBR8</accession>
<evidence type="ECO:0000256" key="1">
    <source>
        <dbReference type="SAM" id="Phobius"/>
    </source>
</evidence>
<name>A0A8H6IBR8_9AGAR</name>
<keyword evidence="1" id="KW-0812">Transmembrane</keyword>
<proteinExistence type="predicted"/>
<reference evidence="2 3" key="1">
    <citation type="submission" date="2020-07" db="EMBL/GenBank/DDBJ databases">
        <title>Comparative genomics of pyrophilous fungi reveals a link between fire events and developmental genes.</title>
        <authorList>
            <consortium name="DOE Joint Genome Institute"/>
            <person name="Steindorff A.S."/>
            <person name="Carver A."/>
            <person name="Calhoun S."/>
            <person name="Stillman K."/>
            <person name="Liu H."/>
            <person name="Lipzen A."/>
            <person name="Pangilinan J."/>
            <person name="Labutti K."/>
            <person name="Bruns T.D."/>
            <person name="Grigoriev I.V."/>
        </authorList>
    </citation>
    <scope>NUCLEOTIDE SEQUENCE [LARGE SCALE GENOMIC DNA]</scope>
    <source>
        <strain evidence="2 3">CBS 144469</strain>
    </source>
</reference>
<feature type="transmembrane region" description="Helical" evidence="1">
    <location>
        <begin position="108"/>
        <end position="129"/>
    </location>
</feature>
<evidence type="ECO:0000313" key="2">
    <source>
        <dbReference type="EMBL" id="KAF6760936.1"/>
    </source>
</evidence>
<keyword evidence="1" id="KW-1133">Transmembrane helix</keyword>
<sequence>MWRPSALLVAWSGHLSGWGLWLGHEVLVCSFLLPSLAREFVPSFVLSSFRPIIASCNRTFAGGASRPTHRHTTFGAGVGAVNSAPVPHCVIVIERDALSVGVGCRLRALLLFFFGTFCCWCSLGGWGVLPMPSVLRVGKTPNDSVARHVKI</sequence>